<dbReference type="InterPro" id="IPR011990">
    <property type="entry name" value="TPR-like_helical_dom_sf"/>
</dbReference>
<keyword evidence="4" id="KW-0472">Membrane</keyword>
<dbReference type="InterPro" id="IPR012944">
    <property type="entry name" value="SusD_RagB_dom"/>
</dbReference>
<name>A0AAQ1UNL0_9BACT</name>
<dbReference type="GO" id="GO:0009279">
    <property type="term" value="C:cell outer membrane"/>
    <property type="evidence" value="ECO:0007669"/>
    <property type="project" value="UniProtKB-SubCell"/>
</dbReference>
<dbReference type="Pfam" id="PF14322">
    <property type="entry name" value="SusD-like_3"/>
    <property type="match status" value="1"/>
</dbReference>
<dbReference type="Pfam" id="PF07980">
    <property type="entry name" value="SusD_RagB"/>
    <property type="match status" value="1"/>
</dbReference>
<comment type="similarity">
    <text evidence="2">Belongs to the SusD family.</text>
</comment>
<evidence type="ECO:0000259" key="6">
    <source>
        <dbReference type="Pfam" id="PF07980"/>
    </source>
</evidence>
<evidence type="ECO:0000256" key="2">
    <source>
        <dbReference type="ARBA" id="ARBA00006275"/>
    </source>
</evidence>
<dbReference type="SUPFAM" id="SSF48452">
    <property type="entry name" value="TPR-like"/>
    <property type="match status" value="1"/>
</dbReference>
<comment type="subcellular location">
    <subcellularLocation>
        <location evidence="1">Cell outer membrane</location>
    </subcellularLocation>
</comment>
<evidence type="ECO:0000256" key="5">
    <source>
        <dbReference type="ARBA" id="ARBA00023237"/>
    </source>
</evidence>
<dbReference type="Gene3D" id="1.25.40.390">
    <property type="match status" value="1"/>
</dbReference>
<sequence>MKQHITKIIAAVCICTAMTGCKPDMDLNNPAEASTDNYYKKKSELENTLIPAYQALIGRKQGGYCFTTLFTLLAPGDDFRRTYKWAAMYQDTYNTPASDEAAKGPWQDWFNGIMAANLAIDKINQFNDKSVSAEELNTMLGQALFLRGLFYLNLASIYGETIPLYDHAIATRDDYYPGNAEKGAVYAQIVVDFTKAAELLPVRSKFYSKADNIGRATQGSALGFLAKAYLWRPIIEKGREAEYDKARPVLKRIIDSGEYELNANFRDNFTNDPKKENGKESIFEVQMHNGNSWMGGDLSDSWRWINIGLPDGTGGCWWNLAPTKMAYDEFEEGDPRRYMTLWCPGGATFTDSKGKIVTFEMMNEKCSSDKDLYGTRKACPDVNISDADDDYNDPLMRYADILLMYAECLHAAGKDGADISDREGAKYWIQQVRNRANNVVPTEQAHLWYQHSPGKLPTVDELLAAAPIINGFKMDNVMNLIMHERCVELMGEYYRYFDLMRWGMKDPQYLEPIKKLGWSERKMYLPFPQDELNNDPNLTGNDANK</sequence>
<proteinExistence type="inferred from homology"/>
<evidence type="ECO:0000256" key="1">
    <source>
        <dbReference type="ARBA" id="ARBA00004442"/>
    </source>
</evidence>
<dbReference type="EMBL" id="UGTJ01000002">
    <property type="protein sequence ID" value="SUB96770.1"/>
    <property type="molecule type" value="Genomic_DNA"/>
</dbReference>
<keyword evidence="5" id="KW-0998">Cell outer membrane</keyword>
<feature type="domain" description="RagB/SusD" evidence="6">
    <location>
        <begin position="277"/>
        <end position="538"/>
    </location>
</feature>
<evidence type="ECO:0000256" key="4">
    <source>
        <dbReference type="ARBA" id="ARBA00023136"/>
    </source>
</evidence>
<evidence type="ECO:0000256" key="3">
    <source>
        <dbReference type="ARBA" id="ARBA00022729"/>
    </source>
</evidence>
<protein>
    <submittedName>
        <fullName evidence="8">SusD family</fullName>
    </submittedName>
</protein>
<evidence type="ECO:0000259" key="7">
    <source>
        <dbReference type="Pfam" id="PF14322"/>
    </source>
</evidence>
<gene>
    <name evidence="8" type="ORF">NCTC13063_02541</name>
</gene>
<dbReference type="PROSITE" id="PS51257">
    <property type="entry name" value="PROKAR_LIPOPROTEIN"/>
    <property type="match status" value="1"/>
</dbReference>
<evidence type="ECO:0000313" key="8">
    <source>
        <dbReference type="EMBL" id="SUB96770.1"/>
    </source>
</evidence>
<reference evidence="8 9" key="1">
    <citation type="submission" date="2018-06" db="EMBL/GenBank/DDBJ databases">
        <authorList>
            <consortium name="Pathogen Informatics"/>
            <person name="Doyle S."/>
        </authorList>
    </citation>
    <scope>NUCLEOTIDE SEQUENCE [LARGE SCALE GENOMIC DNA]</scope>
    <source>
        <strain evidence="8 9">NCTC13063</strain>
    </source>
</reference>
<keyword evidence="3" id="KW-0732">Signal</keyword>
<organism evidence="8 9">
    <name type="scientific">Segatella buccae</name>
    <dbReference type="NCBI Taxonomy" id="28126"/>
    <lineage>
        <taxon>Bacteria</taxon>
        <taxon>Pseudomonadati</taxon>
        <taxon>Bacteroidota</taxon>
        <taxon>Bacteroidia</taxon>
        <taxon>Bacteroidales</taxon>
        <taxon>Prevotellaceae</taxon>
        <taxon>Segatella</taxon>
    </lineage>
</organism>
<dbReference type="Proteomes" id="UP000255283">
    <property type="component" value="Unassembled WGS sequence"/>
</dbReference>
<feature type="domain" description="SusD-like N-terminal" evidence="7">
    <location>
        <begin position="43"/>
        <end position="230"/>
    </location>
</feature>
<evidence type="ECO:0000313" key="9">
    <source>
        <dbReference type="Proteomes" id="UP000255283"/>
    </source>
</evidence>
<dbReference type="AlphaFoldDB" id="A0AAQ1UNL0"/>
<dbReference type="InterPro" id="IPR033985">
    <property type="entry name" value="SusD-like_N"/>
</dbReference>
<dbReference type="RefSeq" id="WP_115154384.1">
    <property type="nucleotide sequence ID" value="NZ_DBFWLE010000019.1"/>
</dbReference>
<accession>A0AAQ1UNL0</accession>
<comment type="caution">
    <text evidence="8">The sequence shown here is derived from an EMBL/GenBank/DDBJ whole genome shotgun (WGS) entry which is preliminary data.</text>
</comment>